<evidence type="ECO:0000256" key="1">
    <source>
        <dbReference type="ARBA" id="ARBA00022729"/>
    </source>
</evidence>
<dbReference type="Proteomes" id="UP000218615">
    <property type="component" value="Unassembled WGS sequence"/>
</dbReference>
<gene>
    <name evidence="2" type="ORF">MNV_2180001</name>
</gene>
<sequence length="453" mass="49077">MRKIMLILIPVLVIALIWTAFANVPPPPVNQNVSAYDTSVTELKEQNCRGCHTQGVQDRHHGLAQTGEYYCKSCHPIQNTPTGQKVLLDRNCIDCHNGSAFFGNISVIAGRPHHNTSWAQARNCKQCHGGFVDNYNDGHYMPDYGVSLVTPDTSYKVINSTSGRKWGGCEACHDVDASAIPQILPNFNTHHNTILGVTQGYQCEWCHIAQGTALDIRKCEDCHSISTIHNIEYDYANNSARAGYGHIGDNWDCNGCHAYWDAGESGFEGAIIPNLVTINPIRLTTNVPTTLTLEGSDFLSGTATYTAQVVIDDAINLTPTTVTDSKIVVDVTLPAGVHTIKVVKNGDFVPKPSQLKSLTVVDPVDVTSAIITNLGNNRIPTEITITGIGFGEQPDPLFTDLGVFVSSNRKTETASIVSWTDTQIVATVKTSVANIGADVTVKALFGQDTEPLQ</sequence>
<evidence type="ECO:0000313" key="3">
    <source>
        <dbReference type="Proteomes" id="UP000218615"/>
    </source>
</evidence>
<dbReference type="Gene3D" id="2.60.40.10">
    <property type="entry name" value="Immunoglobulins"/>
    <property type="match status" value="1"/>
</dbReference>
<dbReference type="InterPro" id="IPR013783">
    <property type="entry name" value="Ig-like_fold"/>
</dbReference>
<dbReference type="PANTHER" id="PTHR35038">
    <property type="entry name" value="DISSIMILATORY SULFITE REDUCTASE SIRA"/>
    <property type="match status" value="1"/>
</dbReference>
<evidence type="ECO:0000313" key="2">
    <source>
        <dbReference type="EMBL" id="SNQ60988.1"/>
    </source>
</evidence>
<proteinExistence type="predicted"/>
<dbReference type="AlphaFoldDB" id="A0A284VP41"/>
<organism evidence="2 3">
    <name type="scientific">Candidatus Methanoperedens nitratireducens</name>
    <dbReference type="NCBI Taxonomy" id="1392998"/>
    <lineage>
        <taxon>Archaea</taxon>
        <taxon>Methanobacteriati</taxon>
        <taxon>Methanobacteriota</taxon>
        <taxon>Stenosarchaea group</taxon>
        <taxon>Methanomicrobia</taxon>
        <taxon>Methanosarcinales</taxon>
        <taxon>ANME-2 cluster</taxon>
        <taxon>Candidatus Methanoperedentaceae</taxon>
        <taxon>Candidatus Methanoperedens</taxon>
    </lineage>
</organism>
<reference evidence="3" key="1">
    <citation type="submission" date="2017-06" db="EMBL/GenBank/DDBJ databases">
        <authorList>
            <person name="Cremers G."/>
        </authorList>
    </citation>
    <scope>NUCLEOTIDE SEQUENCE [LARGE SCALE GENOMIC DNA]</scope>
</reference>
<keyword evidence="1" id="KW-0732">Signal</keyword>
<dbReference type="EMBL" id="FZMP01000133">
    <property type="protein sequence ID" value="SNQ60988.1"/>
    <property type="molecule type" value="Genomic_DNA"/>
</dbReference>
<name>A0A284VP41_9EURY</name>
<dbReference type="InterPro" id="IPR051829">
    <property type="entry name" value="Multiheme_Cytochr_ET"/>
</dbReference>
<dbReference type="SUPFAM" id="SSF48695">
    <property type="entry name" value="Multiheme cytochromes"/>
    <property type="match status" value="1"/>
</dbReference>
<dbReference type="RefSeq" id="WP_096205569.1">
    <property type="nucleotide sequence ID" value="NZ_FZMP01000133.1"/>
</dbReference>
<dbReference type="OrthoDB" id="151208at2157"/>
<dbReference type="InterPro" id="IPR036280">
    <property type="entry name" value="Multihaem_cyt_sf"/>
</dbReference>
<protein>
    <submittedName>
        <fullName evidence="2">Putative Cytochrome c</fullName>
    </submittedName>
</protein>
<keyword evidence="3" id="KW-1185">Reference proteome</keyword>
<accession>A0A284VP41</accession>